<accession>A0A0H5RFN1</accession>
<feature type="transmembrane region" description="Helical" evidence="1">
    <location>
        <begin position="12"/>
        <end position="37"/>
    </location>
</feature>
<feature type="non-terminal residue" evidence="2">
    <location>
        <position position="1"/>
    </location>
</feature>
<proteinExistence type="predicted"/>
<evidence type="ECO:0000313" key="2">
    <source>
        <dbReference type="EMBL" id="CRZ12352.1"/>
    </source>
</evidence>
<organism evidence="2">
    <name type="scientific">Spongospora subterranea</name>
    <dbReference type="NCBI Taxonomy" id="70186"/>
    <lineage>
        <taxon>Eukaryota</taxon>
        <taxon>Sar</taxon>
        <taxon>Rhizaria</taxon>
        <taxon>Endomyxa</taxon>
        <taxon>Phytomyxea</taxon>
        <taxon>Plasmodiophorida</taxon>
        <taxon>Plasmodiophoridae</taxon>
        <taxon>Spongospora</taxon>
    </lineage>
</organism>
<protein>
    <submittedName>
        <fullName evidence="2">Uncharacterized protein</fullName>
    </submittedName>
</protein>
<reference evidence="2" key="1">
    <citation type="submission" date="2015-04" db="EMBL/GenBank/DDBJ databases">
        <title>The genome sequence of the plant pathogenic Rhizarian Plasmodiophora brassicae reveals insights in its biotrophic life cycle and the origin of chitin synthesis.</title>
        <authorList>
            <person name="Schwelm A."/>
            <person name="Fogelqvist J."/>
            <person name="Knaust A."/>
            <person name="Julke S."/>
            <person name="Lilja T."/>
            <person name="Dhandapani V."/>
            <person name="Bonilla-Rosso G."/>
            <person name="Karlsson M."/>
            <person name="Shevchenko A."/>
            <person name="Choi S.R."/>
            <person name="Kim H.G."/>
            <person name="Park J.Y."/>
            <person name="Lim Y.P."/>
            <person name="Ludwig-Muller J."/>
            <person name="Dixelius C."/>
        </authorList>
    </citation>
    <scope>NUCLEOTIDE SEQUENCE</scope>
    <source>
        <tissue evidence="2">Potato root galls</tissue>
    </source>
</reference>
<keyword evidence="1" id="KW-0812">Transmembrane</keyword>
<dbReference type="EMBL" id="HACM01011910">
    <property type="protein sequence ID" value="CRZ12352.1"/>
    <property type="molecule type" value="Transcribed_RNA"/>
</dbReference>
<evidence type="ECO:0000256" key="1">
    <source>
        <dbReference type="SAM" id="Phobius"/>
    </source>
</evidence>
<name>A0A0H5RFN1_9EUKA</name>
<keyword evidence="1" id="KW-1133">Transmembrane helix</keyword>
<dbReference type="AlphaFoldDB" id="A0A0H5RFN1"/>
<sequence length="108" mass="12482">HKLKLLQVFYLVMASFKFGLIFTTLLLMATTIDVMWFSKTKVMAARNVDPYVLSGLKRRLLPQLNDVFTCGTLCGSHSPTDYDCSDCWYCCECRSAPWDNFFRCMDPE</sequence>
<keyword evidence="1" id="KW-0472">Membrane</keyword>